<feature type="region of interest" description="Disordered" evidence="1">
    <location>
        <begin position="177"/>
        <end position="198"/>
    </location>
</feature>
<feature type="region of interest" description="Disordered" evidence="1">
    <location>
        <begin position="1"/>
        <end position="43"/>
    </location>
</feature>
<dbReference type="Pfam" id="PF11376">
    <property type="entry name" value="DUF3179"/>
    <property type="match status" value="1"/>
</dbReference>
<accession>A0A6C0UDM6</accession>
<evidence type="ECO:0000313" key="2">
    <source>
        <dbReference type="EMBL" id="QIB73472.1"/>
    </source>
</evidence>
<feature type="compositionally biased region" description="Basic and acidic residues" evidence="1">
    <location>
        <begin position="1"/>
        <end position="17"/>
    </location>
</feature>
<feature type="compositionally biased region" description="Acidic residues" evidence="1">
    <location>
        <begin position="189"/>
        <end position="198"/>
    </location>
</feature>
<dbReference type="RefSeq" id="WP_163485533.1">
    <property type="nucleotide sequence ID" value="NZ_CP048739.1"/>
</dbReference>
<proteinExistence type="predicted"/>
<evidence type="ECO:0000256" key="1">
    <source>
        <dbReference type="SAM" id="MobiDB-lite"/>
    </source>
</evidence>
<dbReference type="EMBL" id="CP048739">
    <property type="protein sequence ID" value="QIB73472.1"/>
    <property type="molecule type" value="Genomic_DNA"/>
</dbReference>
<dbReference type="InterPro" id="IPR021516">
    <property type="entry name" value="DUF3179"/>
</dbReference>
<dbReference type="Proteomes" id="UP000465846">
    <property type="component" value="Chromosome"/>
</dbReference>
<dbReference type="AlphaFoldDB" id="A0A6C0UDM6"/>
<gene>
    <name evidence="2" type="ORF">G3I44_03735</name>
</gene>
<reference evidence="2 3" key="1">
    <citation type="submission" date="2020-02" db="EMBL/GenBank/DDBJ databases">
        <title>Whole genome sequence of Halogeometricum borinquense strain wsp4.</title>
        <authorList>
            <person name="Verma D.K."/>
            <person name="Gopal K."/>
            <person name="Prasad E.S."/>
        </authorList>
    </citation>
    <scope>NUCLEOTIDE SEQUENCE [LARGE SCALE GENOMIC DNA]</scope>
    <source>
        <strain evidence="3">wsp4</strain>
    </source>
</reference>
<protein>
    <submittedName>
        <fullName evidence="2">DUF3179 domain-containing protein</fullName>
    </submittedName>
</protein>
<evidence type="ECO:0000313" key="3">
    <source>
        <dbReference type="Proteomes" id="UP000465846"/>
    </source>
</evidence>
<organism evidence="2 3">
    <name type="scientific">Halogeometricum borinquense</name>
    <dbReference type="NCBI Taxonomy" id="60847"/>
    <lineage>
        <taxon>Archaea</taxon>
        <taxon>Methanobacteriati</taxon>
        <taxon>Methanobacteriota</taxon>
        <taxon>Stenosarchaea group</taxon>
        <taxon>Halobacteria</taxon>
        <taxon>Halobacteriales</taxon>
        <taxon>Haloferacaceae</taxon>
        <taxon>Halogeometricum</taxon>
    </lineage>
</organism>
<name>A0A6C0UDM6_9EURY</name>
<dbReference type="GeneID" id="44078482"/>
<sequence>MTDKREQSGGHDRDHDVQQVLPPDAIPSVDNPTFGPADEYDGDGSDDVIVVEIAGDARAYPVRFLHYHEIVNDEFGSIPVAVTWCPLCGSAVVYDRRVAEAAPADDDADVPDHAVLELGVSGKLADDDLVMYDRETGSEWKQSSGVCLAGVHEGMRLAVLPAATTTAETFARDYDDGVLLRPPGGESEAASDSDEPAPIEYDADPYEAYFEMPGYGLGAHRGTGGRDDWPQSLSEAGVEPKSVVVGLERDEDSLGVPLEVAEAAGGVVRVTVGDDEAVVFATADGIHAFEAPSFELEPTDEEGLFVGDDTTWHGGTGRAHDGRTLDRLPVRRLFAFAWRDDHGRDAFFLGE</sequence>